<proteinExistence type="predicted"/>
<comment type="caution">
    <text evidence="2">The sequence shown here is derived from an EMBL/GenBank/DDBJ whole genome shotgun (WGS) entry which is preliminary data.</text>
</comment>
<keyword evidence="3" id="KW-1185">Reference proteome</keyword>
<sequence length="295" mass="32204">MSKFRIHMARRQGELKAKENGYDAFPVDPFAIAESEDILVEPKDPGRVGVSGGIIFHDESVGIFYATDIKSEGFRRFTVAHELGHYFLEGHPEEILKTAPIHMSRAGFSQGTSSIELEADHFASGLLMPSRLVGEVIGGSRVGLDGIIALSQLAECSLTASAIRAAECCDYPMAVVVSSGDKVAYAFLSDSFKKLDKLTFLKKGTPLPRTHTLRFNADTQSIRSARSICGQTSLAEWFSCGRRLALDEEVIGLGAYGFTLTVLSSEELADDPDDEAYEEEALLIESWTPKFAIGR</sequence>
<dbReference type="Proteomes" id="UP000030004">
    <property type="component" value="Unassembled WGS sequence"/>
</dbReference>
<dbReference type="PANTHER" id="PTHR43236:SF1">
    <property type="entry name" value="BLL7220 PROTEIN"/>
    <property type="match status" value="1"/>
</dbReference>
<feature type="domain" description="IrrE N-terminal-like" evidence="1">
    <location>
        <begin position="62"/>
        <end position="132"/>
    </location>
</feature>
<dbReference type="RefSeq" id="WP_043753995.1">
    <property type="nucleotide sequence ID" value="NZ_AQQX01000017.1"/>
</dbReference>
<evidence type="ECO:0000313" key="2">
    <source>
        <dbReference type="EMBL" id="KGM46908.1"/>
    </source>
</evidence>
<dbReference type="PANTHER" id="PTHR43236">
    <property type="entry name" value="ANTITOXIN HIGA1"/>
    <property type="match status" value="1"/>
</dbReference>
<dbReference type="Pfam" id="PF06114">
    <property type="entry name" value="Peptidase_M78"/>
    <property type="match status" value="1"/>
</dbReference>
<dbReference type="STRING" id="1461694.ATO9_21100"/>
<gene>
    <name evidence="2" type="ORF">ATO9_21100</name>
</gene>
<dbReference type="AlphaFoldDB" id="A0A0A0EA30"/>
<evidence type="ECO:0000313" key="3">
    <source>
        <dbReference type="Proteomes" id="UP000030004"/>
    </source>
</evidence>
<organism evidence="2 3">
    <name type="scientific">Pseudooceanicola atlanticus</name>
    <dbReference type="NCBI Taxonomy" id="1461694"/>
    <lineage>
        <taxon>Bacteria</taxon>
        <taxon>Pseudomonadati</taxon>
        <taxon>Pseudomonadota</taxon>
        <taxon>Alphaproteobacteria</taxon>
        <taxon>Rhodobacterales</taxon>
        <taxon>Paracoccaceae</taxon>
        <taxon>Pseudooceanicola</taxon>
    </lineage>
</organism>
<evidence type="ECO:0000259" key="1">
    <source>
        <dbReference type="Pfam" id="PF06114"/>
    </source>
</evidence>
<reference evidence="2 3" key="1">
    <citation type="journal article" date="2015" name="Antonie Van Leeuwenhoek">
        <title>Pseudooceanicola atlanticus gen. nov. sp. nov., isolated from surface seawater of the Atlantic Ocean and reclassification of Oceanicola batsensis, Oceanicola marinus, Oceanicola nitratireducens, Oceanicola nanhaiensis, Oceanicola antarcticus and Oceanicola flagellatus, as Pseudooceanicola batsensis comb. nov., Pseudooceanicola marinus comb. nov., Pseudooceanicola nitratireducens comb. nov., Pseudooceanicola nanhaiensis comb. nov., Pseudooceanicola antarcticus comb. nov., and Pseudooceanicola flagellatus comb. nov.</title>
        <authorList>
            <person name="Lai Q."/>
            <person name="Li G."/>
            <person name="Liu X."/>
            <person name="Du Y."/>
            <person name="Sun F."/>
            <person name="Shao Z."/>
        </authorList>
    </citation>
    <scope>NUCLEOTIDE SEQUENCE [LARGE SCALE GENOMIC DNA]</scope>
    <source>
        <strain evidence="2 3">22II-s11g</strain>
    </source>
</reference>
<protein>
    <recommendedName>
        <fullName evidence="1">IrrE N-terminal-like domain-containing protein</fullName>
    </recommendedName>
</protein>
<dbReference type="InterPro" id="IPR052345">
    <property type="entry name" value="Rad_response_metalloprotease"/>
</dbReference>
<dbReference type="Gene3D" id="1.10.10.2910">
    <property type="match status" value="1"/>
</dbReference>
<dbReference type="eggNOG" id="COG2856">
    <property type="taxonomic scope" value="Bacteria"/>
</dbReference>
<dbReference type="OrthoDB" id="9794834at2"/>
<name>A0A0A0EA30_9RHOB</name>
<dbReference type="EMBL" id="AQQX01000017">
    <property type="protein sequence ID" value="KGM46908.1"/>
    <property type="molecule type" value="Genomic_DNA"/>
</dbReference>
<accession>A0A0A0EA30</accession>
<dbReference type="InterPro" id="IPR010359">
    <property type="entry name" value="IrrE_HExxH"/>
</dbReference>